<evidence type="ECO:0000256" key="3">
    <source>
        <dbReference type="SAM" id="Phobius"/>
    </source>
</evidence>
<comment type="caution">
    <text evidence="4">The sequence shown here is derived from an EMBL/GenBank/DDBJ whole genome shotgun (WGS) entry which is preliminary data.</text>
</comment>
<keyword evidence="3" id="KW-1133">Transmembrane helix</keyword>
<feature type="repeat" description="TPR" evidence="1">
    <location>
        <begin position="180"/>
        <end position="213"/>
    </location>
</feature>
<dbReference type="Proteomes" id="UP001179952">
    <property type="component" value="Unassembled WGS sequence"/>
</dbReference>
<dbReference type="SMART" id="SM00028">
    <property type="entry name" value="TPR"/>
    <property type="match status" value="3"/>
</dbReference>
<keyword evidence="3" id="KW-0812">Transmembrane</keyword>
<keyword evidence="5" id="KW-1185">Reference proteome</keyword>
<dbReference type="EMBL" id="JAUJYN010000005">
    <property type="protein sequence ID" value="KAK1271970.1"/>
    <property type="molecule type" value="Genomic_DNA"/>
</dbReference>
<dbReference type="InterPro" id="IPR053319">
    <property type="entry name" value="OEP61"/>
</dbReference>
<feature type="compositionally biased region" description="Basic and acidic residues" evidence="2">
    <location>
        <begin position="227"/>
        <end position="237"/>
    </location>
</feature>
<feature type="compositionally biased region" description="Polar residues" evidence="2">
    <location>
        <begin position="419"/>
        <end position="439"/>
    </location>
</feature>
<sequence length="579" mass="63963">MFDAMMDPEMMRIAQEQLKRIPPQELAKIQQQMMSNPELMKLATEGMKNFRPEDLRQASEQLKHTPPEEMVKISEKISSSKPEEIAAMQAQAEAHLSYELNAVEMLKSQGNKLHSQGKFHEAAEKYLRAKNNLKDIPISRCKTLQLKCCSNLMSCYLRTGQFDECIKEGSEVLALDTNNVKAFYRRGQAYKEVGNLHAAVADLSKAHEISPDDETIAGVLSDFKEKLKEEGGQHETTRGVVIEEIIDEEDQSVPSEMPRNSDAERSGPQSLDGGEFSHQGQSHIQASGLDSASLQSFKDNPEAVRSFQNYVSSNPESLAALGAGGMSPEMVKTASDMISNMKPEELQEMLKAASSLEGSSPFFPGATANSNSNPLGMSPDMIKTATDMIGRMSEEERQRMFKVASSLKDKNPFFPMAGTETNSRRSNGPAQSLGAVSTRGSDENSGSRETSRNMGSSSSTHPASTSSMQEQMMNPMKDPAMREMLTSMMKNMSPEMMADMSQQFGIKLSKEDAEKAQQALSSFSPDSLEKMMLWAERAQKAAYHARRTKNWLLGRPGMILAICMLIVAFILHKLGFIGS</sequence>
<gene>
    <name evidence="4" type="ORF">QJS04_geneDACA012928</name>
</gene>
<feature type="compositionally biased region" description="Low complexity" evidence="2">
    <location>
        <begin position="456"/>
        <end position="467"/>
    </location>
</feature>
<evidence type="ECO:0000313" key="4">
    <source>
        <dbReference type="EMBL" id="KAK1271970.1"/>
    </source>
</evidence>
<keyword evidence="3" id="KW-0472">Membrane</keyword>
<evidence type="ECO:0000256" key="1">
    <source>
        <dbReference type="PROSITE-ProRule" id="PRU00339"/>
    </source>
</evidence>
<feature type="region of interest" description="Disordered" evidence="2">
    <location>
        <begin position="412"/>
        <end position="470"/>
    </location>
</feature>
<evidence type="ECO:0000256" key="2">
    <source>
        <dbReference type="SAM" id="MobiDB-lite"/>
    </source>
</evidence>
<accession>A0AAV9B5W1</accession>
<organism evidence="4 5">
    <name type="scientific">Acorus gramineus</name>
    <name type="common">Dwarf sweet flag</name>
    <dbReference type="NCBI Taxonomy" id="55184"/>
    <lineage>
        <taxon>Eukaryota</taxon>
        <taxon>Viridiplantae</taxon>
        <taxon>Streptophyta</taxon>
        <taxon>Embryophyta</taxon>
        <taxon>Tracheophyta</taxon>
        <taxon>Spermatophyta</taxon>
        <taxon>Magnoliopsida</taxon>
        <taxon>Liliopsida</taxon>
        <taxon>Acoraceae</taxon>
        <taxon>Acorus</taxon>
    </lineage>
</organism>
<reference evidence="4" key="2">
    <citation type="submission" date="2023-06" db="EMBL/GenBank/DDBJ databases">
        <authorList>
            <person name="Ma L."/>
            <person name="Liu K.-W."/>
            <person name="Li Z."/>
            <person name="Hsiao Y.-Y."/>
            <person name="Qi Y."/>
            <person name="Fu T."/>
            <person name="Tang G."/>
            <person name="Zhang D."/>
            <person name="Sun W.-H."/>
            <person name="Liu D.-K."/>
            <person name="Li Y."/>
            <person name="Chen G.-Z."/>
            <person name="Liu X.-D."/>
            <person name="Liao X.-Y."/>
            <person name="Jiang Y.-T."/>
            <person name="Yu X."/>
            <person name="Hao Y."/>
            <person name="Huang J."/>
            <person name="Zhao X.-W."/>
            <person name="Ke S."/>
            <person name="Chen Y.-Y."/>
            <person name="Wu W.-L."/>
            <person name="Hsu J.-L."/>
            <person name="Lin Y.-F."/>
            <person name="Huang M.-D."/>
            <person name="Li C.-Y."/>
            <person name="Huang L."/>
            <person name="Wang Z.-W."/>
            <person name="Zhao X."/>
            <person name="Zhong W.-Y."/>
            <person name="Peng D.-H."/>
            <person name="Ahmad S."/>
            <person name="Lan S."/>
            <person name="Zhang J.-S."/>
            <person name="Tsai W.-C."/>
            <person name="Van De Peer Y."/>
            <person name="Liu Z.-J."/>
        </authorList>
    </citation>
    <scope>NUCLEOTIDE SEQUENCE</scope>
    <source>
        <strain evidence="4">SCP</strain>
        <tissue evidence="4">Leaves</tissue>
    </source>
</reference>
<feature type="compositionally biased region" description="Polar residues" evidence="2">
    <location>
        <begin position="278"/>
        <end position="287"/>
    </location>
</feature>
<protein>
    <recommendedName>
        <fullName evidence="6">Outer envelope protein 61</fullName>
    </recommendedName>
</protein>
<dbReference type="PROSITE" id="PS50005">
    <property type="entry name" value="TPR"/>
    <property type="match status" value="1"/>
</dbReference>
<dbReference type="AlphaFoldDB" id="A0AAV9B5W1"/>
<dbReference type="InterPro" id="IPR019734">
    <property type="entry name" value="TPR_rpt"/>
</dbReference>
<dbReference type="InterPro" id="IPR011990">
    <property type="entry name" value="TPR-like_helical_dom_sf"/>
</dbReference>
<reference evidence="4" key="1">
    <citation type="journal article" date="2023" name="Nat. Commun.">
        <title>Diploid and tetraploid genomes of Acorus and the evolution of monocots.</title>
        <authorList>
            <person name="Ma L."/>
            <person name="Liu K.W."/>
            <person name="Li Z."/>
            <person name="Hsiao Y.Y."/>
            <person name="Qi Y."/>
            <person name="Fu T."/>
            <person name="Tang G.D."/>
            <person name="Zhang D."/>
            <person name="Sun W.H."/>
            <person name="Liu D.K."/>
            <person name="Li Y."/>
            <person name="Chen G.Z."/>
            <person name="Liu X.D."/>
            <person name="Liao X.Y."/>
            <person name="Jiang Y.T."/>
            <person name="Yu X."/>
            <person name="Hao Y."/>
            <person name="Huang J."/>
            <person name="Zhao X.W."/>
            <person name="Ke S."/>
            <person name="Chen Y.Y."/>
            <person name="Wu W.L."/>
            <person name="Hsu J.L."/>
            <person name="Lin Y.F."/>
            <person name="Huang M.D."/>
            <person name="Li C.Y."/>
            <person name="Huang L."/>
            <person name="Wang Z.W."/>
            <person name="Zhao X."/>
            <person name="Zhong W.Y."/>
            <person name="Peng D.H."/>
            <person name="Ahmad S."/>
            <person name="Lan S."/>
            <person name="Zhang J.S."/>
            <person name="Tsai W.C."/>
            <person name="Van de Peer Y."/>
            <person name="Liu Z.J."/>
        </authorList>
    </citation>
    <scope>NUCLEOTIDE SEQUENCE</scope>
    <source>
        <strain evidence="4">SCP</strain>
    </source>
</reference>
<proteinExistence type="predicted"/>
<dbReference type="Gene3D" id="1.25.40.10">
    <property type="entry name" value="Tetratricopeptide repeat domain"/>
    <property type="match status" value="1"/>
</dbReference>
<dbReference type="PANTHER" id="PTHR48433">
    <property type="entry name" value="OUTER ENVELOPE PROTEIN 61-LIKE"/>
    <property type="match status" value="1"/>
</dbReference>
<evidence type="ECO:0008006" key="6">
    <source>
        <dbReference type="Google" id="ProtNLM"/>
    </source>
</evidence>
<feature type="compositionally biased region" description="Basic and acidic residues" evidence="2">
    <location>
        <begin position="440"/>
        <end position="451"/>
    </location>
</feature>
<evidence type="ECO:0000313" key="5">
    <source>
        <dbReference type="Proteomes" id="UP001179952"/>
    </source>
</evidence>
<dbReference type="SUPFAM" id="SSF48452">
    <property type="entry name" value="TPR-like"/>
    <property type="match status" value="1"/>
</dbReference>
<keyword evidence="1" id="KW-0802">TPR repeat</keyword>
<feature type="transmembrane region" description="Helical" evidence="3">
    <location>
        <begin position="552"/>
        <end position="571"/>
    </location>
</feature>
<name>A0AAV9B5W1_ACOGR</name>
<feature type="region of interest" description="Disordered" evidence="2">
    <location>
        <begin position="227"/>
        <end position="287"/>
    </location>
</feature>
<dbReference type="PANTHER" id="PTHR48433:SF1">
    <property type="entry name" value="OUTER ENVELOPE PROTEIN 61-LIKE"/>
    <property type="match status" value="1"/>
</dbReference>